<keyword evidence="4 6" id="KW-0472">Membrane</keyword>
<feature type="transmembrane region" description="Helical" evidence="6">
    <location>
        <begin position="816"/>
        <end position="836"/>
    </location>
</feature>
<dbReference type="PANTHER" id="PTHR47685:SF1">
    <property type="entry name" value="MAGNESIUM TRANSPORT PROTEIN CORA"/>
    <property type="match status" value="1"/>
</dbReference>
<evidence type="ECO:0000256" key="2">
    <source>
        <dbReference type="ARBA" id="ARBA00022692"/>
    </source>
</evidence>
<feature type="transmembrane region" description="Helical" evidence="6">
    <location>
        <begin position="777"/>
        <end position="796"/>
    </location>
</feature>
<dbReference type="Pfam" id="PF01544">
    <property type="entry name" value="CorA"/>
    <property type="match status" value="1"/>
</dbReference>
<evidence type="ECO:0000256" key="1">
    <source>
        <dbReference type="ARBA" id="ARBA00004141"/>
    </source>
</evidence>
<gene>
    <name evidence="7" type="ORF">BJ878DRAFT_524053</name>
</gene>
<dbReference type="InterPro" id="IPR002523">
    <property type="entry name" value="MgTranspt_CorA/ZnTranspt_ZntB"/>
</dbReference>
<dbReference type="InterPro" id="IPR045863">
    <property type="entry name" value="CorA_TM1_TM2"/>
</dbReference>
<organism evidence="7 8">
    <name type="scientific">Calycina marina</name>
    <dbReference type="NCBI Taxonomy" id="1763456"/>
    <lineage>
        <taxon>Eukaryota</taxon>
        <taxon>Fungi</taxon>
        <taxon>Dikarya</taxon>
        <taxon>Ascomycota</taxon>
        <taxon>Pezizomycotina</taxon>
        <taxon>Leotiomycetes</taxon>
        <taxon>Helotiales</taxon>
        <taxon>Pezizellaceae</taxon>
        <taxon>Calycina</taxon>
    </lineage>
</organism>
<comment type="caution">
    <text evidence="7">The sequence shown here is derived from an EMBL/GenBank/DDBJ whole genome shotgun (WGS) entry which is preliminary data.</text>
</comment>
<feature type="region of interest" description="Disordered" evidence="5">
    <location>
        <begin position="95"/>
        <end position="118"/>
    </location>
</feature>
<feature type="compositionally biased region" description="Polar residues" evidence="5">
    <location>
        <begin position="107"/>
        <end position="118"/>
    </location>
</feature>
<sequence length="944" mass="108382">MVDWPREKCRSGLHHDTSVEGGLLHYLGCLEFQEREDFFNSLPEGEEKLKNQISDEQSRILRLRDAFEADGDTTGYGRLLGSFKTALAARFKAQGKKQYISPPPRTAEQSNPLSTSSKIGDLDDLNANIIYFKDHEPYSHPDFPGVFPNQKVPLSLLLRKDENANPLMWKCEENMIRYFHIPANNMAWVEEVIARYYREDKPDLDGPYRKPNRGEPQSKTRMLLRPQFWRGLQHGNRKDLPVHTRHMRPRCYVVSTDHKLTEPEPRNIVCFMPYLHWETDRRRARAAVCMKRTSNAQLAALDDVVDATATNIIEGTIERATSDGLLYNIPTQLKIVKRKTGTKSLVNKAVKGQTMLGRLLLIAAALYEAMDAYTDEKLIERYLNAKPPLQPRRTLDQSYYWTLKDTRKRDRDQVVYRATAPSPEIVHHKHFKGVRGNKTVEDVSPDGSVKQSIRPKSVKEAFADGSIKRACRQCTEDARRVPRVIMVDQLWMWVLDENTVITSFPRRWGHNKPDPSAVQKLIRTRIQQARDDEIRSVYDLGVIIIDQCSRVFFDRTESIDMQPQVMDSFGNAIGKVSHQTTIAFDHFWEYTRLSSKKYNAQEEGEPETRALQSMQKTMLDINPEGQLLREIKDILDELFIMTQIKNQETTVARTFVKLVQHIMQPSSTNGSIRNHSNNSLPEIRTKRPSLKLENSYRPAFHESDAETNLEFTMNLTADLMDSLQDQLQELGYLKDAGERTEAALKDLMELKQQQAGVVEAREAVKQGEESLKQGRSIMLFTVVTIIFLPLSFFASIFGMNAVELTGEDGNLHIKDIFIYMIPLSFGVITLSLFLAFSKMTRALLSFACSYIWTLTITRTPLYTFWHNLKWHDKHMSSKTLMEQEAIVVNRMKIGALRKRAERAEERKMLEEGHVEEFIMGNDIDSGRVSGSSRGNGLADTLRLA</sequence>
<keyword evidence="3 6" id="KW-1133">Transmembrane helix</keyword>
<dbReference type="EMBL" id="MU254338">
    <property type="protein sequence ID" value="KAG9240812.1"/>
    <property type="molecule type" value="Genomic_DNA"/>
</dbReference>
<dbReference type="OrthoDB" id="341259at2759"/>
<evidence type="ECO:0000256" key="6">
    <source>
        <dbReference type="SAM" id="Phobius"/>
    </source>
</evidence>
<dbReference type="SUPFAM" id="SSF144083">
    <property type="entry name" value="Magnesium transport protein CorA, transmembrane region"/>
    <property type="match status" value="1"/>
</dbReference>
<keyword evidence="2 6" id="KW-0812">Transmembrane</keyword>
<dbReference type="AlphaFoldDB" id="A0A9P7YWS3"/>
<evidence type="ECO:0000256" key="3">
    <source>
        <dbReference type="ARBA" id="ARBA00022989"/>
    </source>
</evidence>
<evidence type="ECO:0000313" key="7">
    <source>
        <dbReference type="EMBL" id="KAG9240812.1"/>
    </source>
</evidence>
<comment type="subcellular location">
    <subcellularLocation>
        <location evidence="1">Membrane</location>
        <topology evidence="1">Multi-pass membrane protein</topology>
    </subcellularLocation>
</comment>
<evidence type="ECO:0000256" key="5">
    <source>
        <dbReference type="SAM" id="MobiDB-lite"/>
    </source>
</evidence>
<evidence type="ECO:0000313" key="8">
    <source>
        <dbReference type="Proteomes" id="UP000887226"/>
    </source>
</evidence>
<dbReference type="InterPro" id="IPR050829">
    <property type="entry name" value="CorA_MIT"/>
</dbReference>
<dbReference type="PANTHER" id="PTHR47685">
    <property type="entry name" value="MAGNESIUM TRANSPORT PROTEIN CORA"/>
    <property type="match status" value="1"/>
</dbReference>
<accession>A0A9P7YWS3</accession>
<dbReference type="GO" id="GO:0046873">
    <property type="term" value="F:metal ion transmembrane transporter activity"/>
    <property type="evidence" value="ECO:0007669"/>
    <property type="project" value="InterPro"/>
</dbReference>
<name>A0A9P7YWS3_9HELO</name>
<dbReference type="GO" id="GO:0016020">
    <property type="term" value="C:membrane"/>
    <property type="evidence" value="ECO:0007669"/>
    <property type="project" value="UniProtKB-SubCell"/>
</dbReference>
<dbReference type="Proteomes" id="UP000887226">
    <property type="component" value="Unassembled WGS sequence"/>
</dbReference>
<evidence type="ECO:0000256" key="4">
    <source>
        <dbReference type="ARBA" id="ARBA00023136"/>
    </source>
</evidence>
<protein>
    <submittedName>
        <fullName evidence="7">Uncharacterized protein</fullName>
    </submittedName>
</protein>
<keyword evidence="8" id="KW-1185">Reference proteome</keyword>
<dbReference type="Gene3D" id="1.20.58.340">
    <property type="entry name" value="Magnesium transport protein CorA, transmembrane region"/>
    <property type="match status" value="1"/>
</dbReference>
<reference evidence="7" key="1">
    <citation type="journal article" date="2021" name="IMA Fungus">
        <title>Genomic characterization of three marine fungi, including Emericellopsis atlantica sp. nov. with signatures of a generalist lifestyle and marine biomass degradation.</title>
        <authorList>
            <person name="Hagestad O.C."/>
            <person name="Hou L."/>
            <person name="Andersen J.H."/>
            <person name="Hansen E.H."/>
            <person name="Altermark B."/>
            <person name="Li C."/>
            <person name="Kuhnert E."/>
            <person name="Cox R.J."/>
            <person name="Crous P.W."/>
            <person name="Spatafora J.W."/>
            <person name="Lail K."/>
            <person name="Amirebrahimi M."/>
            <person name="Lipzen A."/>
            <person name="Pangilinan J."/>
            <person name="Andreopoulos W."/>
            <person name="Hayes R.D."/>
            <person name="Ng V."/>
            <person name="Grigoriev I.V."/>
            <person name="Jackson S.A."/>
            <person name="Sutton T.D.S."/>
            <person name="Dobson A.D.W."/>
            <person name="Rama T."/>
        </authorList>
    </citation>
    <scope>NUCLEOTIDE SEQUENCE</scope>
    <source>
        <strain evidence="7">TRa3180A</strain>
    </source>
</reference>
<proteinExistence type="predicted"/>